<dbReference type="KEGG" id="pta:HPL003_21760"/>
<evidence type="ECO:0000256" key="3">
    <source>
        <dbReference type="ARBA" id="ARBA00023239"/>
    </source>
</evidence>
<reference key="2">
    <citation type="submission" date="2011-11" db="EMBL/GenBank/DDBJ databases">
        <authorList>
            <person name="Shin S.H."/>
            <person name="Kim S."/>
            <person name="Kim J.Y."/>
        </authorList>
    </citation>
    <scope>NUCLEOTIDE SEQUENCE</scope>
    <source>
        <strain>HPL-003</strain>
    </source>
</reference>
<dbReference type="SUPFAM" id="SSF51621">
    <property type="entry name" value="Phosphoenolpyruvate/pyruvate domain"/>
    <property type="match status" value="1"/>
</dbReference>
<feature type="domain" description="HpcH/HpaI aldolase/citrate lyase" evidence="4">
    <location>
        <begin position="22"/>
        <end position="209"/>
    </location>
</feature>
<dbReference type="Proteomes" id="UP000005876">
    <property type="component" value="Chromosome"/>
</dbReference>
<sequence>MKQKLLAGKAALGVSIMIPSVQLVEMAGKLGYDWVLIDCEHGSITLETVEYMVMAAEASNITPIIRPQKNDPELIGQYMDRGVKGIQAPHVSSAAEAQEIINAVKYHPIGNRSLAVGTRSANYGFGITLTEYAEQANQDLLVCVQIEDKDAVDNLDSIAKVEGIDVLFIGPSDLSQSLGHPGNAGHPVVQKVMDDAFSKIIESGKVAGTAGNLEITPRRLEQGVQYYYTHLTTLLAYSSSEFLGNAKD</sequence>
<reference evidence="6" key="1">
    <citation type="submission" date="2011-11" db="EMBL/GenBank/DDBJ databases">
        <title>Complete sequence of Paenibacillus terrae HPL-003.</title>
        <authorList>
            <person name="Shin S.H."/>
            <person name="Kim S."/>
            <person name="Kim J.Y."/>
        </authorList>
    </citation>
    <scope>NUCLEOTIDE SEQUENCE [LARGE SCALE GENOMIC DNA]</scope>
    <source>
        <strain evidence="6">HPL-003</strain>
    </source>
</reference>
<evidence type="ECO:0000256" key="2">
    <source>
        <dbReference type="ARBA" id="ARBA00022723"/>
    </source>
</evidence>
<proteinExistence type="inferred from homology"/>
<evidence type="ECO:0000313" key="6">
    <source>
        <dbReference type="Proteomes" id="UP000005876"/>
    </source>
</evidence>
<dbReference type="HOGENOM" id="CLU_059964_4_1_9"/>
<accession>G7VQ11</accession>
<dbReference type="GO" id="GO:0046872">
    <property type="term" value="F:metal ion binding"/>
    <property type="evidence" value="ECO:0007669"/>
    <property type="project" value="UniProtKB-KW"/>
</dbReference>
<dbReference type="InterPro" id="IPR050251">
    <property type="entry name" value="HpcH-HpaI_aldolase"/>
</dbReference>
<name>G7VQ11_PAETH</name>
<organism evidence="5 6">
    <name type="scientific">Paenibacillus terrae (strain HPL-003)</name>
    <dbReference type="NCBI Taxonomy" id="985665"/>
    <lineage>
        <taxon>Bacteria</taxon>
        <taxon>Bacillati</taxon>
        <taxon>Bacillota</taxon>
        <taxon>Bacilli</taxon>
        <taxon>Bacillales</taxon>
        <taxon>Paenibacillaceae</taxon>
        <taxon>Paenibacillus</taxon>
    </lineage>
</organism>
<dbReference type="PANTHER" id="PTHR30502">
    <property type="entry name" value="2-KETO-3-DEOXY-L-RHAMNONATE ALDOLASE"/>
    <property type="match status" value="1"/>
</dbReference>
<reference evidence="5 6" key="3">
    <citation type="journal article" date="2012" name="J. Bacteriol.">
        <title>Genome Sequence of Paenibacillus terrae HPL-003, a Xylanase-Producing Bacterium Isolated from Soil Found in Forest Residue.</title>
        <authorList>
            <person name="Shin S.H."/>
            <person name="Kim S."/>
            <person name="Kim J.Y."/>
            <person name="Song H.Y."/>
            <person name="Cho S.J."/>
            <person name="Kim D.R."/>
            <person name="Lee K.I."/>
            <person name="Lim H.K."/>
            <person name="Park N.J."/>
            <person name="Hwang I.T."/>
            <person name="Yang K.S."/>
        </authorList>
    </citation>
    <scope>NUCLEOTIDE SEQUENCE [LARGE SCALE GENOMIC DNA]</scope>
    <source>
        <strain evidence="5 6">HPL-003</strain>
    </source>
</reference>
<dbReference type="Pfam" id="PF03328">
    <property type="entry name" value="HpcH_HpaI"/>
    <property type="match status" value="1"/>
</dbReference>
<dbReference type="Gene3D" id="3.20.20.60">
    <property type="entry name" value="Phosphoenolpyruvate-binding domains"/>
    <property type="match status" value="1"/>
</dbReference>
<keyword evidence="3" id="KW-0456">Lyase</keyword>
<evidence type="ECO:0000256" key="1">
    <source>
        <dbReference type="ARBA" id="ARBA00005568"/>
    </source>
</evidence>
<comment type="similarity">
    <text evidence="1">Belongs to the HpcH/HpaI aldolase family.</text>
</comment>
<dbReference type="InterPro" id="IPR015813">
    <property type="entry name" value="Pyrv/PenolPyrv_kinase-like_dom"/>
</dbReference>
<evidence type="ECO:0000259" key="4">
    <source>
        <dbReference type="Pfam" id="PF03328"/>
    </source>
</evidence>
<dbReference type="GO" id="GO:0016832">
    <property type="term" value="F:aldehyde-lyase activity"/>
    <property type="evidence" value="ECO:0007669"/>
    <property type="project" value="TreeGrafter"/>
</dbReference>
<dbReference type="InterPro" id="IPR040442">
    <property type="entry name" value="Pyrv_kinase-like_dom_sf"/>
</dbReference>
<dbReference type="GO" id="GO:0005737">
    <property type="term" value="C:cytoplasm"/>
    <property type="evidence" value="ECO:0007669"/>
    <property type="project" value="TreeGrafter"/>
</dbReference>
<dbReference type="InterPro" id="IPR005000">
    <property type="entry name" value="Aldolase/citrate-lyase_domain"/>
</dbReference>
<dbReference type="PANTHER" id="PTHR30502:SF0">
    <property type="entry name" value="PHOSPHOENOLPYRUVATE CARBOXYLASE FAMILY PROTEIN"/>
    <property type="match status" value="1"/>
</dbReference>
<dbReference type="STRING" id="985665.HPL003_21760"/>
<gene>
    <name evidence="5" type="ordered locus">HPL003_21760</name>
</gene>
<protein>
    <submittedName>
        <fullName evidence="5">2-dehydro-3-deoxyglucarate aldolase</fullName>
    </submittedName>
</protein>
<dbReference type="AlphaFoldDB" id="G7VQ11"/>
<keyword evidence="2" id="KW-0479">Metal-binding</keyword>
<evidence type="ECO:0000313" key="5">
    <source>
        <dbReference type="EMBL" id="AET61080.1"/>
    </source>
</evidence>
<dbReference type="EMBL" id="CP003107">
    <property type="protein sequence ID" value="AET61080.1"/>
    <property type="molecule type" value="Genomic_DNA"/>
</dbReference>
<dbReference type="eggNOG" id="COG3836">
    <property type="taxonomic scope" value="Bacteria"/>
</dbReference>